<feature type="transmembrane region" description="Helical" evidence="8">
    <location>
        <begin position="144"/>
        <end position="165"/>
    </location>
</feature>
<evidence type="ECO:0000256" key="2">
    <source>
        <dbReference type="ARBA" id="ARBA00010735"/>
    </source>
</evidence>
<dbReference type="PANTHER" id="PTHR34979:SF1">
    <property type="entry name" value="INNER MEMBRANE PROTEIN YGAZ"/>
    <property type="match status" value="1"/>
</dbReference>
<keyword evidence="4" id="KW-1003">Cell membrane</keyword>
<keyword evidence="6 8" id="KW-1133">Transmembrane helix</keyword>
<keyword evidence="7 8" id="KW-0472">Membrane</keyword>
<dbReference type="GO" id="GO:1903785">
    <property type="term" value="P:L-valine transmembrane transport"/>
    <property type="evidence" value="ECO:0007669"/>
    <property type="project" value="TreeGrafter"/>
</dbReference>
<comment type="subcellular location">
    <subcellularLocation>
        <location evidence="1">Cell membrane</location>
        <topology evidence="1">Multi-pass membrane protein</topology>
    </subcellularLocation>
</comment>
<evidence type="ECO:0000256" key="4">
    <source>
        <dbReference type="ARBA" id="ARBA00022475"/>
    </source>
</evidence>
<gene>
    <name evidence="9" type="ORF">KCG48_03210</name>
</gene>
<evidence type="ECO:0000256" key="7">
    <source>
        <dbReference type="ARBA" id="ARBA00023136"/>
    </source>
</evidence>
<evidence type="ECO:0000256" key="5">
    <source>
        <dbReference type="ARBA" id="ARBA00022692"/>
    </source>
</evidence>
<evidence type="ECO:0000256" key="1">
    <source>
        <dbReference type="ARBA" id="ARBA00004651"/>
    </source>
</evidence>
<proteinExistence type="inferred from homology"/>
<accession>A0A941CNK2</accession>
<organism evidence="9 10">
    <name type="scientific">Proteiniclasticum sediminis</name>
    <dbReference type="NCBI Taxonomy" id="2804028"/>
    <lineage>
        <taxon>Bacteria</taxon>
        <taxon>Bacillati</taxon>
        <taxon>Bacillota</taxon>
        <taxon>Clostridia</taxon>
        <taxon>Eubacteriales</taxon>
        <taxon>Clostridiaceae</taxon>
        <taxon>Proteiniclasticum</taxon>
    </lineage>
</organism>
<dbReference type="AlphaFoldDB" id="A0A941CNK2"/>
<sequence>MKKGIPIVTGYLPIAIAYGVIGTQANLSPLILVAMSVLVYAGAAQFMAVNLFSLGIGPWEMILTVGMLNLRHFVMGLSFQHKIRSSQKDRLVLSLGLTDETFALLSADEAPEPAYAKGVMLISYLSWVLGTVIGILFGEVLPEVVSSGMAIAIYTLFITLLLSALQGRARLLFIPLSSMAANTLLSLFLAKGLAMLFAILLGAFIGALWGGESLD</sequence>
<feature type="transmembrane region" description="Helical" evidence="8">
    <location>
        <begin position="185"/>
        <end position="209"/>
    </location>
</feature>
<comment type="similarity">
    <text evidence="2">Belongs to the AzlC family.</text>
</comment>
<dbReference type="GO" id="GO:0005886">
    <property type="term" value="C:plasma membrane"/>
    <property type="evidence" value="ECO:0007669"/>
    <property type="project" value="UniProtKB-SubCell"/>
</dbReference>
<reference evidence="9" key="1">
    <citation type="submission" date="2021-04" db="EMBL/GenBank/DDBJ databases">
        <title>Proteiniclasticum sedimins sp. nov., an obligate anaerobic bacterium isolated from anaerobic sludge.</title>
        <authorList>
            <person name="Liu J."/>
        </authorList>
    </citation>
    <scope>NUCLEOTIDE SEQUENCE</scope>
    <source>
        <strain evidence="9">BAD-10</strain>
    </source>
</reference>
<evidence type="ECO:0000256" key="6">
    <source>
        <dbReference type="ARBA" id="ARBA00022989"/>
    </source>
</evidence>
<evidence type="ECO:0000256" key="8">
    <source>
        <dbReference type="SAM" id="Phobius"/>
    </source>
</evidence>
<name>A0A941CNK2_9CLOT</name>
<keyword evidence="3" id="KW-0813">Transport</keyword>
<dbReference type="Pfam" id="PF03591">
    <property type="entry name" value="AzlC"/>
    <property type="match status" value="1"/>
</dbReference>
<evidence type="ECO:0000313" key="10">
    <source>
        <dbReference type="Proteomes" id="UP000675379"/>
    </source>
</evidence>
<dbReference type="InterPro" id="IPR011606">
    <property type="entry name" value="Brnchd-chn_aa_trnsp_permease"/>
</dbReference>
<keyword evidence="10" id="KW-1185">Reference proteome</keyword>
<comment type="caution">
    <text evidence="9">The sequence shown here is derived from an EMBL/GenBank/DDBJ whole genome shotgun (WGS) entry which is preliminary data.</text>
</comment>
<dbReference type="Proteomes" id="UP000675379">
    <property type="component" value="Unassembled WGS sequence"/>
</dbReference>
<evidence type="ECO:0000313" key="9">
    <source>
        <dbReference type="EMBL" id="MBR0575342.1"/>
    </source>
</evidence>
<feature type="transmembrane region" description="Helical" evidence="8">
    <location>
        <begin position="30"/>
        <end position="49"/>
    </location>
</feature>
<dbReference type="PANTHER" id="PTHR34979">
    <property type="entry name" value="INNER MEMBRANE PROTEIN YGAZ"/>
    <property type="match status" value="1"/>
</dbReference>
<feature type="transmembrane region" description="Helical" evidence="8">
    <location>
        <begin position="6"/>
        <end position="23"/>
    </location>
</feature>
<evidence type="ECO:0000256" key="3">
    <source>
        <dbReference type="ARBA" id="ARBA00022448"/>
    </source>
</evidence>
<protein>
    <submittedName>
        <fullName evidence="9">AzlC family ABC transporter permease</fullName>
    </submittedName>
</protein>
<dbReference type="EMBL" id="JAGSCS010000003">
    <property type="protein sequence ID" value="MBR0575342.1"/>
    <property type="molecule type" value="Genomic_DNA"/>
</dbReference>
<feature type="transmembrane region" description="Helical" evidence="8">
    <location>
        <begin position="119"/>
        <end position="138"/>
    </location>
</feature>
<keyword evidence="5 8" id="KW-0812">Transmembrane</keyword>